<keyword evidence="1" id="KW-0472">Membrane</keyword>
<gene>
    <name evidence="2" type="ORF">Syun_020158</name>
</gene>
<dbReference type="EMBL" id="JBBNAF010000009">
    <property type="protein sequence ID" value="KAK9113361.1"/>
    <property type="molecule type" value="Genomic_DNA"/>
</dbReference>
<evidence type="ECO:0000256" key="1">
    <source>
        <dbReference type="SAM" id="Phobius"/>
    </source>
</evidence>
<evidence type="ECO:0000313" key="2">
    <source>
        <dbReference type="EMBL" id="KAK9113361.1"/>
    </source>
</evidence>
<protein>
    <submittedName>
        <fullName evidence="2">Uncharacterized protein</fullName>
    </submittedName>
</protein>
<feature type="transmembrane region" description="Helical" evidence="1">
    <location>
        <begin position="20"/>
        <end position="37"/>
    </location>
</feature>
<organism evidence="2 3">
    <name type="scientific">Stephania yunnanensis</name>
    <dbReference type="NCBI Taxonomy" id="152371"/>
    <lineage>
        <taxon>Eukaryota</taxon>
        <taxon>Viridiplantae</taxon>
        <taxon>Streptophyta</taxon>
        <taxon>Embryophyta</taxon>
        <taxon>Tracheophyta</taxon>
        <taxon>Spermatophyta</taxon>
        <taxon>Magnoliopsida</taxon>
        <taxon>Ranunculales</taxon>
        <taxon>Menispermaceae</taxon>
        <taxon>Menispermoideae</taxon>
        <taxon>Cissampelideae</taxon>
        <taxon>Stephania</taxon>
    </lineage>
</organism>
<reference evidence="2 3" key="1">
    <citation type="submission" date="2024-01" db="EMBL/GenBank/DDBJ databases">
        <title>Genome assemblies of Stephania.</title>
        <authorList>
            <person name="Yang L."/>
        </authorList>
    </citation>
    <scope>NUCLEOTIDE SEQUENCE [LARGE SCALE GENOMIC DNA]</scope>
    <source>
        <strain evidence="2">YNDBR</strain>
        <tissue evidence="2">Leaf</tissue>
    </source>
</reference>
<name>A0AAP0IDE8_9MAGN</name>
<keyword evidence="1" id="KW-0812">Transmembrane</keyword>
<proteinExistence type="predicted"/>
<keyword evidence="1" id="KW-1133">Transmembrane helix</keyword>
<dbReference type="Proteomes" id="UP001420932">
    <property type="component" value="Unassembled WGS sequence"/>
</dbReference>
<feature type="transmembrane region" description="Helical" evidence="1">
    <location>
        <begin position="64"/>
        <end position="82"/>
    </location>
</feature>
<sequence>MDIKHSQDGHGNSGKETDIFLLMIYWIGFCRLMFLWTQKGQGRGGGGNWALPCLKYQQGSAHDLLSITVAALSMYTFVVSGFDGMTIWRTKRQWSAILCQKLHDALEEVFLQQGFYLF</sequence>
<dbReference type="AlphaFoldDB" id="A0AAP0IDE8"/>
<accession>A0AAP0IDE8</accession>
<evidence type="ECO:0000313" key="3">
    <source>
        <dbReference type="Proteomes" id="UP001420932"/>
    </source>
</evidence>
<comment type="caution">
    <text evidence="2">The sequence shown here is derived from an EMBL/GenBank/DDBJ whole genome shotgun (WGS) entry which is preliminary data.</text>
</comment>
<keyword evidence="3" id="KW-1185">Reference proteome</keyword>